<gene>
    <name evidence="1" type="ORF">C8D95_1169</name>
</gene>
<reference evidence="1 2" key="1">
    <citation type="submission" date="2018-05" db="EMBL/GenBank/DDBJ databases">
        <title>Genomic Encyclopedia of Type Strains, Phase IV (KMG-IV): sequencing the most valuable type-strain genomes for metagenomic binning, comparative biology and taxonomic classification.</title>
        <authorList>
            <person name="Goeker M."/>
        </authorList>
    </citation>
    <scope>NUCLEOTIDE SEQUENCE [LARGE SCALE GENOMIC DNA]</scope>
    <source>
        <strain evidence="1 2">DSM 103371</strain>
    </source>
</reference>
<dbReference type="RefSeq" id="WP_109761207.1">
    <property type="nucleotide sequence ID" value="NZ_CP034588.1"/>
</dbReference>
<accession>A0A316FWJ7</accession>
<dbReference type="EMBL" id="QGGV01000016">
    <property type="protein sequence ID" value="PWK52712.1"/>
    <property type="molecule type" value="Genomic_DNA"/>
</dbReference>
<keyword evidence="2" id="KW-1185">Reference proteome</keyword>
<sequence length="198" mass="22261">MADRPAHGFLLVLGTPSPTDEEEFNAWYDAEHLAERMAVKGFLSGQRYVAIEGYPKYLAHYDTETPEVLDSPEYMKVSGANFSPWTVRVTTSTKVDRSAGRQIWPGEAVLPRAPRLRLVRFDLAGQREETLIARVQEISGDPAAGTRAAMVLEQPDPLRHYVLFAASFLEPEYLFLPRFGDLAGAVVQHNTYADYMLR</sequence>
<name>A0A316FWJ7_9RHOB</name>
<dbReference type="KEGG" id="salo:EF888_14930"/>
<proteinExistence type="predicted"/>
<dbReference type="AlphaFoldDB" id="A0A316FWJ7"/>
<dbReference type="SUPFAM" id="SSF54909">
    <property type="entry name" value="Dimeric alpha+beta barrel"/>
    <property type="match status" value="1"/>
</dbReference>
<dbReference type="InterPro" id="IPR011008">
    <property type="entry name" value="Dimeric_a/b-barrel"/>
</dbReference>
<comment type="caution">
    <text evidence="1">The sequence shown here is derived from an EMBL/GenBank/DDBJ whole genome shotgun (WGS) entry which is preliminary data.</text>
</comment>
<evidence type="ECO:0000313" key="2">
    <source>
        <dbReference type="Proteomes" id="UP000245390"/>
    </source>
</evidence>
<dbReference type="Proteomes" id="UP000245390">
    <property type="component" value="Unassembled WGS sequence"/>
</dbReference>
<evidence type="ECO:0000313" key="1">
    <source>
        <dbReference type="EMBL" id="PWK52712.1"/>
    </source>
</evidence>
<dbReference type="OrthoDB" id="3034735at2"/>
<organism evidence="1 2">
    <name type="scientific">Silicimonas algicola</name>
    <dbReference type="NCBI Taxonomy" id="1826607"/>
    <lineage>
        <taxon>Bacteria</taxon>
        <taxon>Pseudomonadati</taxon>
        <taxon>Pseudomonadota</taxon>
        <taxon>Alphaproteobacteria</taxon>
        <taxon>Rhodobacterales</taxon>
        <taxon>Paracoccaceae</taxon>
    </lineage>
</organism>
<protein>
    <submittedName>
        <fullName evidence="1">Uncharacterized protein</fullName>
    </submittedName>
</protein>